<proteinExistence type="inferred from homology"/>
<dbReference type="Pfam" id="PF01497">
    <property type="entry name" value="Peripla_BP_2"/>
    <property type="match status" value="1"/>
</dbReference>
<dbReference type="Gene3D" id="3.40.50.1980">
    <property type="entry name" value="Nitrogenase molybdenum iron protein domain"/>
    <property type="match status" value="2"/>
</dbReference>
<dbReference type="PANTHER" id="PTHR30535">
    <property type="entry name" value="VITAMIN B12-BINDING PROTEIN"/>
    <property type="match status" value="1"/>
</dbReference>
<dbReference type="RefSeq" id="WP_183341264.1">
    <property type="nucleotide sequence ID" value="NZ_JACHNU010000002.1"/>
</dbReference>
<feature type="domain" description="Fe/B12 periplasmic-binding" evidence="3">
    <location>
        <begin position="18"/>
        <end position="259"/>
    </location>
</feature>
<dbReference type="EMBL" id="JACHNU010000002">
    <property type="protein sequence ID" value="MBB4662226.1"/>
    <property type="molecule type" value="Genomic_DNA"/>
</dbReference>
<gene>
    <name evidence="4" type="ORF">BDZ31_001812</name>
</gene>
<comment type="similarity">
    <text evidence="1">Belongs to the bacterial solute-binding protein 8 family.</text>
</comment>
<comment type="caution">
    <text evidence="4">The sequence shown here is derived from an EMBL/GenBank/DDBJ whole genome shotgun (WGS) entry which is preliminary data.</text>
</comment>
<evidence type="ECO:0000313" key="5">
    <source>
        <dbReference type="Proteomes" id="UP000585272"/>
    </source>
</evidence>
<dbReference type="InterPro" id="IPR054828">
    <property type="entry name" value="Vit_B12_bind_prot"/>
</dbReference>
<dbReference type="Proteomes" id="UP000585272">
    <property type="component" value="Unassembled WGS sequence"/>
</dbReference>
<accession>A0A840IBL3</accession>
<organism evidence="4 5">
    <name type="scientific">Conexibacter arvalis</name>
    <dbReference type="NCBI Taxonomy" id="912552"/>
    <lineage>
        <taxon>Bacteria</taxon>
        <taxon>Bacillati</taxon>
        <taxon>Actinomycetota</taxon>
        <taxon>Thermoleophilia</taxon>
        <taxon>Solirubrobacterales</taxon>
        <taxon>Conexibacteraceae</taxon>
        <taxon>Conexibacter</taxon>
    </lineage>
</organism>
<keyword evidence="2" id="KW-0732">Signal</keyword>
<dbReference type="InterPro" id="IPR002491">
    <property type="entry name" value="ABC_transptr_periplasmic_BD"/>
</dbReference>
<sequence>MLVDAAGVRHAPAGPEPRIVCLVPSITELLCDLGLAERLVGRTGFCIHPWETVRTIPKVGGTKDVKLDAVRALAPTHAIVNVDENTRGTADALAAFVPHVVVTHPCGPLDNLPLYRLLGAIFDRETEAEALCAALLREHDALAARDWPARDVLYLIWREPWMTVAPDTYIARTLALVGWRTLPRPAADRYPEVALAEVAGAVDRVLLSSEPYHFKERHIAEVSAVLPDAAVELIDGEMTSWYGSRAIAGLRYLGERAGG</sequence>
<protein>
    <submittedName>
        <fullName evidence="4">ABC-type Fe3+-hydroxamate transport system substrate-binding protein</fullName>
    </submittedName>
</protein>
<dbReference type="PROSITE" id="PS50983">
    <property type="entry name" value="FE_B12_PBP"/>
    <property type="match status" value="1"/>
</dbReference>
<reference evidence="4 5" key="1">
    <citation type="submission" date="2020-08" db="EMBL/GenBank/DDBJ databases">
        <title>Genomic Encyclopedia of Archaeal and Bacterial Type Strains, Phase II (KMG-II): from individual species to whole genera.</title>
        <authorList>
            <person name="Goeker M."/>
        </authorList>
    </citation>
    <scope>NUCLEOTIDE SEQUENCE [LARGE SCALE GENOMIC DNA]</scope>
    <source>
        <strain evidence="4 5">DSM 23288</strain>
    </source>
</reference>
<evidence type="ECO:0000256" key="2">
    <source>
        <dbReference type="ARBA" id="ARBA00022729"/>
    </source>
</evidence>
<keyword evidence="5" id="KW-1185">Reference proteome</keyword>
<dbReference type="NCBIfam" id="NF038402">
    <property type="entry name" value="TroA_like"/>
    <property type="match status" value="1"/>
</dbReference>
<dbReference type="InterPro" id="IPR050902">
    <property type="entry name" value="ABC_Transporter_SBP"/>
</dbReference>
<evidence type="ECO:0000259" key="3">
    <source>
        <dbReference type="PROSITE" id="PS50983"/>
    </source>
</evidence>
<dbReference type="SUPFAM" id="SSF53807">
    <property type="entry name" value="Helical backbone' metal receptor"/>
    <property type="match status" value="1"/>
</dbReference>
<dbReference type="PANTHER" id="PTHR30535:SF35">
    <property type="entry name" value="PERIPLASMIC BINDING PROTEIN"/>
    <property type="match status" value="1"/>
</dbReference>
<evidence type="ECO:0000256" key="1">
    <source>
        <dbReference type="ARBA" id="ARBA00008814"/>
    </source>
</evidence>
<dbReference type="AlphaFoldDB" id="A0A840IBL3"/>
<name>A0A840IBL3_9ACTN</name>
<evidence type="ECO:0000313" key="4">
    <source>
        <dbReference type="EMBL" id="MBB4662226.1"/>
    </source>
</evidence>